<dbReference type="Gene3D" id="3.40.50.720">
    <property type="entry name" value="NAD(P)-binding Rossmann-like Domain"/>
    <property type="match status" value="1"/>
</dbReference>
<keyword evidence="6" id="KW-0732">Signal</keyword>
<dbReference type="EMBL" id="GBEZ01003166">
    <property type="protein sequence ID" value="JAC81952.1"/>
    <property type="molecule type" value="Transcribed_RNA"/>
</dbReference>
<reference evidence="8" key="1">
    <citation type="submission" date="2014-05" db="EMBL/GenBank/DDBJ databases">
        <title>The transcriptome of the halophilic microalga Tetraselmis sp. GSL018 isolated from the Great Salt Lake, Utah.</title>
        <authorList>
            <person name="Jinkerson R.E."/>
            <person name="D'Adamo S."/>
            <person name="Posewitz M.C."/>
        </authorList>
    </citation>
    <scope>NUCLEOTIDE SEQUENCE</scope>
    <source>
        <strain evidence="8">GSL018</strain>
    </source>
</reference>
<accession>A0A061S9U6</accession>
<comment type="similarity">
    <text evidence="2">Belongs to the NAD(P)-dependent epimerase/dehydratase family.</text>
</comment>
<dbReference type="InterPro" id="IPR036291">
    <property type="entry name" value="NAD(P)-bd_dom_sf"/>
</dbReference>
<dbReference type="PROSITE" id="PS51257">
    <property type="entry name" value="PROKAR_LIPOPROTEIN"/>
    <property type="match status" value="1"/>
</dbReference>
<dbReference type="PANTHER" id="PTHR43725">
    <property type="entry name" value="UDP-GLUCOSE 4-EPIMERASE"/>
    <property type="match status" value="1"/>
</dbReference>
<sequence length="386" mass="42713">MPELRPVHLLVCSAVLACLIYYANFGPEPEPKMPIMTADYEHAVILVTGAAGFIGSHTCLQLLSEGHTVIGVDNLSRGNIGAIRVLSSISEKDLFLFRNIDLGNKEAIEDLFRHQQIDVVMHFAAIAYVGESVSEPLRYYHNVTSNTVFLLEAMQKAGVKQLVFSSSCSTYGGVPQSSIPVTENTPTAPNNPYGWSKWMAERAIMDHAAANKEMRVAILRYFNVYGSDPEGRLGEYPRPELRHHGRISNACLDAALGHVPYLTITGAKHPTRDGTCIRDFIHVTDLAGAHAKVMDFLANPPVVYNVGTGRGVSVREFVDACIKVTGKDIDVRVQQEPRPGDYPEMWAVPKKITAETGWSPRYLDIKEGLAHAWQWRQSHPNGYDSQ</sequence>
<dbReference type="PANTHER" id="PTHR43725:SF53">
    <property type="entry name" value="UDP-ARABINOSE 4-EPIMERASE 1"/>
    <property type="match status" value="1"/>
</dbReference>
<evidence type="ECO:0000259" key="7">
    <source>
        <dbReference type="Pfam" id="PF01370"/>
    </source>
</evidence>
<keyword evidence="5" id="KW-0119">Carbohydrate metabolism</keyword>
<feature type="domain" description="NAD-dependent epimerase/dehydratase" evidence="7">
    <location>
        <begin position="45"/>
        <end position="307"/>
    </location>
</feature>
<dbReference type="GO" id="GO:0003978">
    <property type="term" value="F:UDP-glucose 4-epimerase activity"/>
    <property type="evidence" value="ECO:0007669"/>
    <property type="project" value="InterPro"/>
</dbReference>
<keyword evidence="3" id="KW-0520">NAD</keyword>
<organism evidence="8">
    <name type="scientific">Tetraselmis sp. GSL018</name>
    <dbReference type="NCBI Taxonomy" id="582737"/>
    <lineage>
        <taxon>Eukaryota</taxon>
        <taxon>Viridiplantae</taxon>
        <taxon>Chlorophyta</taxon>
        <taxon>core chlorophytes</taxon>
        <taxon>Chlorodendrophyceae</taxon>
        <taxon>Chlorodendrales</taxon>
        <taxon>Chlorodendraceae</taxon>
        <taxon>Tetraselmis</taxon>
    </lineage>
</organism>
<feature type="chain" id="PRO_5030002252" evidence="6">
    <location>
        <begin position="26"/>
        <end position="386"/>
    </location>
</feature>
<evidence type="ECO:0000256" key="5">
    <source>
        <dbReference type="ARBA" id="ARBA00023277"/>
    </source>
</evidence>
<evidence type="ECO:0000256" key="6">
    <source>
        <dbReference type="SAM" id="SignalP"/>
    </source>
</evidence>
<dbReference type="InterPro" id="IPR005886">
    <property type="entry name" value="UDP_G4E"/>
</dbReference>
<evidence type="ECO:0000256" key="3">
    <source>
        <dbReference type="ARBA" id="ARBA00023027"/>
    </source>
</evidence>
<dbReference type="InterPro" id="IPR001509">
    <property type="entry name" value="Epimerase_deHydtase"/>
</dbReference>
<evidence type="ECO:0000313" key="8">
    <source>
        <dbReference type="EMBL" id="JAC81952.1"/>
    </source>
</evidence>
<evidence type="ECO:0000256" key="2">
    <source>
        <dbReference type="ARBA" id="ARBA00007637"/>
    </source>
</evidence>
<gene>
    <name evidence="8" type="primary">UXE</name>
    <name evidence="8" type="ORF">TSPGSL018_6765</name>
</gene>
<dbReference type="NCBIfam" id="TIGR01179">
    <property type="entry name" value="galE"/>
    <property type="match status" value="1"/>
</dbReference>
<evidence type="ECO:0000256" key="4">
    <source>
        <dbReference type="ARBA" id="ARBA00023235"/>
    </source>
</evidence>
<dbReference type="GO" id="GO:0006012">
    <property type="term" value="P:galactose metabolic process"/>
    <property type="evidence" value="ECO:0007669"/>
    <property type="project" value="InterPro"/>
</dbReference>
<dbReference type="Gene3D" id="3.90.25.10">
    <property type="entry name" value="UDP-galactose 4-epimerase, domain 1"/>
    <property type="match status" value="1"/>
</dbReference>
<proteinExistence type="inferred from homology"/>
<protein>
    <submittedName>
        <fullName evidence="8">UDP-arabinose 4-epimerase</fullName>
    </submittedName>
</protein>
<dbReference type="SUPFAM" id="SSF51735">
    <property type="entry name" value="NAD(P)-binding Rossmann-fold domains"/>
    <property type="match status" value="1"/>
</dbReference>
<keyword evidence="4" id="KW-0413">Isomerase</keyword>
<evidence type="ECO:0000256" key="1">
    <source>
        <dbReference type="ARBA" id="ARBA00001911"/>
    </source>
</evidence>
<dbReference type="AlphaFoldDB" id="A0A061S9U6"/>
<comment type="cofactor">
    <cofactor evidence="1">
        <name>NAD(+)</name>
        <dbReference type="ChEBI" id="CHEBI:57540"/>
    </cofactor>
</comment>
<dbReference type="Pfam" id="PF01370">
    <property type="entry name" value="Epimerase"/>
    <property type="match status" value="1"/>
</dbReference>
<feature type="signal peptide" evidence="6">
    <location>
        <begin position="1"/>
        <end position="25"/>
    </location>
</feature>
<name>A0A061S9U6_9CHLO</name>